<proteinExistence type="predicted"/>
<accession>A0AAI9FTD1</accession>
<dbReference type="EMBL" id="ABLOJW010000004">
    <property type="protein sequence ID" value="EKT4091541.1"/>
    <property type="molecule type" value="Genomic_DNA"/>
</dbReference>
<dbReference type="Proteomes" id="UP001218208">
    <property type="component" value="Unassembled WGS sequence"/>
</dbReference>
<organism evidence="1 2">
    <name type="scientific">Stenotrophomonas maltophilia</name>
    <name type="common">Pseudomonas maltophilia</name>
    <name type="synonym">Xanthomonas maltophilia</name>
    <dbReference type="NCBI Taxonomy" id="40324"/>
    <lineage>
        <taxon>Bacteria</taxon>
        <taxon>Pseudomonadati</taxon>
        <taxon>Pseudomonadota</taxon>
        <taxon>Gammaproteobacteria</taxon>
        <taxon>Lysobacterales</taxon>
        <taxon>Lysobacteraceae</taxon>
        <taxon>Stenotrophomonas</taxon>
        <taxon>Stenotrophomonas maltophilia group</taxon>
    </lineage>
</organism>
<protein>
    <submittedName>
        <fullName evidence="1">Uncharacterized protein</fullName>
    </submittedName>
</protein>
<evidence type="ECO:0000313" key="2">
    <source>
        <dbReference type="Proteomes" id="UP001218208"/>
    </source>
</evidence>
<sequence length="183" mass="19504">MDIYIDTNVLKDFAQAGIDPVVAFAGSPYRLAMTPDLAEEYRTALTHEMVPTPVKLVAKRLLGSSERRGIFGFAGAGRAYSGFGQGVLASEAMASTLKGCTIEEREDRIPRNRTDVFLAALSYGAVILTNDKGSHFNKVKADGGQVYSWIQVSGSHDSVDETLRSIARAVSAAAGSLGKTGED</sequence>
<comment type="caution">
    <text evidence="1">The sequence shown here is derived from an EMBL/GenBank/DDBJ whole genome shotgun (WGS) entry which is preliminary data.</text>
</comment>
<dbReference type="AlphaFoldDB" id="A0AAI9FTD1"/>
<name>A0AAI9FTD1_STEMA</name>
<reference evidence="1" key="1">
    <citation type="submission" date="2022-07" db="EMBL/GenBank/DDBJ databases">
        <authorList>
            <consortium name="DAFM: The Division of Animal and Food Microbiology"/>
        </authorList>
    </citation>
    <scope>NUCLEOTIDE SEQUENCE</scope>
    <source>
        <strain evidence="1">19MO01SH01-2</strain>
    </source>
</reference>
<evidence type="ECO:0000313" key="1">
    <source>
        <dbReference type="EMBL" id="EKT4091541.1"/>
    </source>
</evidence>
<gene>
    <name evidence="1" type="ORF">QEG23_001026</name>
</gene>